<dbReference type="GO" id="GO:0005851">
    <property type="term" value="C:eukaryotic translation initiation factor 2B complex"/>
    <property type="evidence" value="ECO:0007669"/>
    <property type="project" value="UniProtKB-ARBA"/>
</dbReference>
<dbReference type="Proteomes" id="UP000694402">
    <property type="component" value="Unassembled WGS sequence"/>
</dbReference>
<dbReference type="Ensembl" id="ENSOTST00005128487.1">
    <property type="protein sequence ID" value="ENSOTSP00005106124.1"/>
    <property type="gene ID" value="ENSOTSG00005029168.2"/>
</dbReference>
<dbReference type="FunFam" id="3.40.50.10470:FF:000001">
    <property type="entry name" value="Translation initiation factor eIF-2B subunit alpha"/>
    <property type="match status" value="1"/>
</dbReference>
<keyword evidence="3" id="KW-0963">Cytoplasm</keyword>
<evidence type="ECO:0000256" key="4">
    <source>
        <dbReference type="ARBA" id="ARBA00022540"/>
    </source>
</evidence>
<evidence type="ECO:0000256" key="9">
    <source>
        <dbReference type="ARBA" id="ARBA00046432"/>
    </source>
</evidence>
<dbReference type="InterPro" id="IPR051501">
    <property type="entry name" value="eIF2B_alpha/beta/delta"/>
</dbReference>
<dbReference type="GO" id="GO:0005085">
    <property type="term" value="F:guanyl-nucleotide exchange factor activity"/>
    <property type="evidence" value="ECO:0007669"/>
    <property type="project" value="TreeGrafter"/>
</dbReference>
<evidence type="ECO:0000256" key="2">
    <source>
        <dbReference type="ARBA" id="ARBA00007251"/>
    </source>
</evidence>
<reference evidence="12" key="1">
    <citation type="journal article" date="2018" name="PLoS ONE">
        <title>Chinook salmon (Oncorhynchus tshawytscha) genome and transcriptome.</title>
        <authorList>
            <person name="Christensen K.A."/>
            <person name="Leong J.S."/>
            <person name="Sakhrani D."/>
            <person name="Biagi C.A."/>
            <person name="Minkley D.R."/>
            <person name="Withler R.E."/>
            <person name="Rondeau E.B."/>
            <person name="Koop B.F."/>
            <person name="Devlin R.H."/>
        </authorList>
    </citation>
    <scope>NUCLEOTIDE SEQUENCE [LARGE SCALE GENOMIC DNA]</scope>
</reference>
<dbReference type="AlphaFoldDB" id="A0AAZ3NR21"/>
<gene>
    <name evidence="11" type="primary">EIF2B1</name>
</gene>
<dbReference type="GO" id="GO:0005829">
    <property type="term" value="C:cytosol"/>
    <property type="evidence" value="ECO:0007669"/>
    <property type="project" value="UniProtKB-SubCell"/>
</dbReference>
<dbReference type="GeneTree" id="ENSGT00550000074853"/>
<dbReference type="InterPro" id="IPR037171">
    <property type="entry name" value="NagB/RpiA_transferase-like"/>
</dbReference>
<keyword evidence="4" id="KW-0396">Initiation factor</keyword>
<evidence type="ECO:0000256" key="5">
    <source>
        <dbReference type="ARBA" id="ARBA00022917"/>
    </source>
</evidence>
<evidence type="ECO:0000256" key="10">
    <source>
        <dbReference type="RuleBase" id="RU003814"/>
    </source>
</evidence>
<keyword evidence="12" id="KW-1185">Reference proteome</keyword>
<comment type="subunit">
    <text evidence="9">Component of the translation initiation factor 2B (eIF2B) complex which is a heterodecamer of two sets of five different subunits: alpha, beta, gamma, delta and epsilon. Subunits alpha, beta and delta comprise a regulatory subcomplex and subunits epsilon and gamma comprise a catalytic subcomplex. Within the complex, the hexameric regulatory complex resides at the center, with the two heterodimeric catalytic subcomplexes bound on opposite sides.</text>
</comment>
<name>A0AAZ3NR21_ONCTS</name>
<dbReference type="GO" id="GO:0003743">
    <property type="term" value="F:translation initiation factor activity"/>
    <property type="evidence" value="ECO:0007669"/>
    <property type="project" value="UniProtKB-KW"/>
</dbReference>
<keyword evidence="5" id="KW-0648">Protein biosynthesis</keyword>
<comment type="similarity">
    <text evidence="2 10">Belongs to the eIF-2B alpha/beta/delta subunits family.</text>
</comment>
<accession>A0AAZ3NR21</accession>
<evidence type="ECO:0000313" key="11">
    <source>
        <dbReference type="Ensembl" id="ENSOTSP00005106124.1"/>
    </source>
</evidence>
<dbReference type="PANTHER" id="PTHR45860:SF1">
    <property type="entry name" value="TRANSLATION INITIATION FACTOR EIF-2B SUBUNIT ALPHA"/>
    <property type="match status" value="1"/>
</dbReference>
<evidence type="ECO:0000256" key="6">
    <source>
        <dbReference type="ARBA" id="ARBA00043898"/>
    </source>
</evidence>
<comment type="function">
    <text evidence="6">Acts as a component of the translation initiation factor 2B (eIF2B) complex, which catalyzes the exchange of GDP for GTP on eukaryotic initiation factor 2 (eIF2) gamma subunit. Its guanine nucleotide exchange factor activity is repressed when bound to eIF2 complex phosphorylated on the alpha subunit, thereby limiting the amount of methionyl-initiator methionine tRNA available to the ribosome and consequently global translation is repressed.</text>
</comment>
<protein>
    <recommendedName>
        <fullName evidence="7">Translation initiation factor eIF2B subunit alpha</fullName>
    </recommendedName>
    <alternativeName>
        <fullName evidence="8">eIF2B GDP-GTP exchange factor subunit alpha</fullName>
    </alternativeName>
</protein>
<dbReference type="InterPro" id="IPR000649">
    <property type="entry name" value="IF-2B-related"/>
</dbReference>
<dbReference type="Pfam" id="PF01008">
    <property type="entry name" value="IF-2B"/>
    <property type="match status" value="1"/>
</dbReference>
<dbReference type="InterPro" id="IPR042528">
    <property type="entry name" value="elF-2B_alpha_N"/>
</dbReference>
<evidence type="ECO:0000256" key="1">
    <source>
        <dbReference type="ARBA" id="ARBA00004514"/>
    </source>
</evidence>
<reference evidence="11" key="3">
    <citation type="submission" date="2025-09" db="UniProtKB">
        <authorList>
            <consortium name="Ensembl"/>
        </authorList>
    </citation>
    <scope>IDENTIFICATION</scope>
</reference>
<dbReference type="Gene3D" id="3.40.50.10470">
    <property type="entry name" value="Translation initiation factor eif-2b, domain 2"/>
    <property type="match status" value="1"/>
</dbReference>
<dbReference type="FunFam" id="1.20.120.1070:FF:000001">
    <property type="entry name" value="Eukaryotic translation initiation factor 2B subunit alpha"/>
    <property type="match status" value="1"/>
</dbReference>
<dbReference type="Gene3D" id="1.20.120.1070">
    <property type="entry name" value="Translation initiation factor eIF-2B, N-terminal domain"/>
    <property type="match status" value="1"/>
</dbReference>
<dbReference type="InterPro" id="IPR042529">
    <property type="entry name" value="IF_2B-like_C"/>
</dbReference>
<evidence type="ECO:0000313" key="12">
    <source>
        <dbReference type="Proteomes" id="UP000694402"/>
    </source>
</evidence>
<comment type="subcellular location">
    <subcellularLocation>
        <location evidence="1">Cytoplasm</location>
        <location evidence="1">Cytosol</location>
    </subcellularLocation>
</comment>
<evidence type="ECO:0000256" key="8">
    <source>
        <dbReference type="ARBA" id="ARBA00044236"/>
    </source>
</evidence>
<dbReference type="PANTHER" id="PTHR45860">
    <property type="entry name" value="TRANSLATION INITIATION FACTOR EIF-2B SUBUNIT ALPHA"/>
    <property type="match status" value="1"/>
</dbReference>
<dbReference type="SUPFAM" id="SSF100950">
    <property type="entry name" value="NagB/RpiA/CoA transferase-like"/>
    <property type="match status" value="1"/>
</dbReference>
<organism evidence="11 12">
    <name type="scientific">Oncorhynchus tshawytscha</name>
    <name type="common">Chinook salmon</name>
    <name type="synonym">Salmo tshawytscha</name>
    <dbReference type="NCBI Taxonomy" id="74940"/>
    <lineage>
        <taxon>Eukaryota</taxon>
        <taxon>Metazoa</taxon>
        <taxon>Chordata</taxon>
        <taxon>Craniata</taxon>
        <taxon>Vertebrata</taxon>
        <taxon>Euteleostomi</taxon>
        <taxon>Actinopterygii</taxon>
        <taxon>Neopterygii</taxon>
        <taxon>Teleostei</taxon>
        <taxon>Protacanthopterygii</taxon>
        <taxon>Salmoniformes</taxon>
        <taxon>Salmonidae</taxon>
        <taxon>Salmoninae</taxon>
        <taxon>Oncorhynchus</taxon>
    </lineage>
</organism>
<sequence>LESLICSKYFRTQVRQDPEVPSAVAAIRTLLEFLKRDQTGETILGLRENLTQTIRRLEEADSSVAVSSGGELFLRFISLTSLEHPDLSQCKKVMVERGELFLKKISLSRSKVAKLCHTFIKDGAKILTHSSSRVVLKVLESAAADKKRFTVYVTESQPDSAGRQMADKLQNLNIPVTVVLDAAVGYIMEKVDLVIVGAEGVVESGGIINKIGTYQLAVCSKAHNKPFYVVAESFKFVRLYPLNQQDVPERFKYKADTLKAVEDLAEEHPMIDYTPPSLITLLFTDLGVLTPSAVSDELIKLYL</sequence>
<reference evidence="11" key="2">
    <citation type="submission" date="2025-08" db="UniProtKB">
        <authorList>
            <consortium name="Ensembl"/>
        </authorList>
    </citation>
    <scope>IDENTIFICATION</scope>
</reference>
<evidence type="ECO:0000256" key="3">
    <source>
        <dbReference type="ARBA" id="ARBA00022490"/>
    </source>
</evidence>
<proteinExistence type="inferred from homology"/>
<evidence type="ECO:0000256" key="7">
    <source>
        <dbReference type="ARBA" id="ARBA00044208"/>
    </source>
</evidence>